<feature type="domain" description="CBS" evidence="7">
    <location>
        <begin position="299"/>
        <end position="352"/>
    </location>
</feature>
<feature type="site" description="Catalytically relevant" evidence="5">
    <location>
        <position position="80"/>
    </location>
</feature>
<accession>A0A6J1DQU3</accession>
<dbReference type="Gene3D" id="3.40.50.10490">
    <property type="entry name" value="Glucose-6-phosphate isomerase like protein, domain 1"/>
    <property type="match status" value="1"/>
</dbReference>
<dbReference type="PIRSF" id="PIRSF004692">
    <property type="entry name" value="KdsD_KpsF"/>
    <property type="match status" value="1"/>
</dbReference>
<evidence type="ECO:0000256" key="1">
    <source>
        <dbReference type="ARBA" id="ARBA00008165"/>
    </source>
</evidence>
<protein>
    <submittedName>
        <fullName evidence="10">Probable arabinose 5-phosphate isomerase</fullName>
    </submittedName>
</protein>
<keyword evidence="3 6" id="KW-0129">CBS domain</keyword>
<dbReference type="Gene3D" id="3.10.580.10">
    <property type="entry name" value="CBS-domain"/>
    <property type="match status" value="1"/>
</dbReference>
<keyword evidence="9" id="KW-1185">Reference proteome</keyword>
<dbReference type="InterPro" id="IPR001347">
    <property type="entry name" value="SIS_dom"/>
</dbReference>
<evidence type="ECO:0000256" key="5">
    <source>
        <dbReference type="PIRSR" id="PIRSR004692-3"/>
    </source>
</evidence>
<sequence>MGSLSPSSDLSLSLSQLSEQSASLNENLSPIDESTLLDLFKSQQNHLNFFFHNLDLSQTLNFTLTLLNSTGTIFFSGVGKSGFVARKISQTFVSLGIRSAFLSPLDALHGDIGILNSGDVLVLLSKSGNTEELLRLVPCARAKGAYLISVTSVVGNVLAGVCDMNVDLPLERELCPFDLAPVTSTAIQMVFGDTVAIALMGARNLTKEEYATNHPAGRIGKSLIFKVKDVMKKPNELPVCKEGDLIMDQLMELTSKGCGCLLVIDEEYHLIGTFTDGDLRRTLKASGEGIFKLTVGEMCNRKPRIIDPEAMAVDAMKKMEAPPSPVQFLPVINQQNLLIGIVTLHGLVSAGL</sequence>
<feature type="domain" description="CBS" evidence="7">
    <location>
        <begin position="231"/>
        <end position="293"/>
    </location>
</feature>
<keyword evidence="2" id="KW-0677">Repeat</keyword>
<gene>
    <name evidence="10" type="primary">LOC111022716</name>
</gene>
<evidence type="ECO:0000313" key="10">
    <source>
        <dbReference type="RefSeq" id="XP_022155629.1"/>
    </source>
</evidence>
<comment type="similarity">
    <text evidence="1 4">Belongs to the SIS family. GutQ/KpsF subfamily.</text>
</comment>
<dbReference type="Pfam" id="PF01380">
    <property type="entry name" value="SIS"/>
    <property type="match status" value="1"/>
</dbReference>
<reference evidence="10" key="1">
    <citation type="submission" date="2025-08" db="UniProtKB">
        <authorList>
            <consortium name="RefSeq"/>
        </authorList>
    </citation>
    <scope>IDENTIFICATION</scope>
    <source>
        <strain evidence="10">OHB3-1</strain>
    </source>
</reference>
<dbReference type="AlphaFoldDB" id="A0A6J1DQU3"/>
<feature type="domain" description="SIS" evidence="8">
    <location>
        <begin position="62"/>
        <end position="205"/>
    </location>
</feature>
<dbReference type="CDD" id="cd05014">
    <property type="entry name" value="SIS_Kpsf"/>
    <property type="match status" value="1"/>
</dbReference>
<feature type="site" description="Catalytically relevant" evidence="5">
    <location>
        <position position="132"/>
    </location>
</feature>
<feature type="site" description="Catalytically relevant" evidence="5">
    <location>
        <position position="214"/>
    </location>
</feature>
<dbReference type="InterPro" id="IPR046348">
    <property type="entry name" value="SIS_dom_sf"/>
</dbReference>
<dbReference type="GO" id="GO:1901135">
    <property type="term" value="P:carbohydrate derivative metabolic process"/>
    <property type="evidence" value="ECO:0007669"/>
    <property type="project" value="InterPro"/>
</dbReference>
<evidence type="ECO:0000256" key="6">
    <source>
        <dbReference type="PROSITE-ProRule" id="PRU00703"/>
    </source>
</evidence>
<keyword evidence="10" id="KW-0413">Isomerase</keyword>
<dbReference type="PANTHER" id="PTHR47476">
    <property type="match status" value="1"/>
</dbReference>
<dbReference type="NCBIfam" id="TIGR00393">
    <property type="entry name" value="kpsF"/>
    <property type="match status" value="1"/>
</dbReference>
<dbReference type="Proteomes" id="UP000504603">
    <property type="component" value="Unplaced"/>
</dbReference>
<dbReference type="GO" id="GO:0005975">
    <property type="term" value="P:carbohydrate metabolic process"/>
    <property type="evidence" value="ECO:0007669"/>
    <property type="project" value="InterPro"/>
</dbReference>
<dbReference type="GO" id="GO:0016853">
    <property type="term" value="F:isomerase activity"/>
    <property type="evidence" value="ECO:0007669"/>
    <property type="project" value="UniProtKB-KW"/>
</dbReference>
<evidence type="ECO:0000313" key="9">
    <source>
        <dbReference type="Proteomes" id="UP000504603"/>
    </source>
</evidence>
<dbReference type="Pfam" id="PF00571">
    <property type="entry name" value="CBS"/>
    <property type="match status" value="2"/>
</dbReference>
<dbReference type="InterPro" id="IPR035474">
    <property type="entry name" value="SIS_Kpsf"/>
</dbReference>
<evidence type="ECO:0000256" key="2">
    <source>
        <dbReference type="ARBA" id="ARBA00022737"/>
    </source>
</evidence>
<dbReference type="InterPro" id="IPR004800">
    <property type="entry name" value="KdsD/KpsF-type"/>
</dbReference>
<proteinExistence type="inferred from homology"/>
<evidence type="ECO:0000256" key="4">
    <source>
        <dbReference type="PIRNR" id="PIRNR004692"/>
    </source>
</evidence>
<dbReference type="InterPro" id="IPR000644">
    <property type="entry name" value="CBS_dom"/>
</dbReference>
<dbReference type="OrthoDB" id="1872003at2759"/>
<name>A0A6J1DQU3_MOMCH</name>
<evidence type="ECO:0000259" key="8">
    <source>
        <dbReference type="PROSITE" id="PS51464"/>
    </source>
</evidence>
<dbReference type="GeneID" id="111022716"/>
<feature type="site" description="Catalytically relevant" evidence="5">
    <location>
        <position position="173"/>
    </location>
</feature>
<evidence type="ECO:0000256" key="3">
    <source>
        <dbReference type="ARBA" id="ARBA00023122"/>
    </source>
</evidence>
<dbReference type="PROSITE" id="PS51371">
    <property type="entry name" value="CBS"/>
    <property type="match status" value="2"/>
</dbReference>
<dbReference type="GO" id="GO:0097367">
    <property type="term" value="F:carbohydrate derivative binding"/>
    <property type="evidence" value="ECO:0007669"/>
    <property type="project" value="InterPro"/>
</dbReference>
<dbReference type="RefSeq" id="XP_022155629.1">
    <property type="nucleotide sequence ID" value="XM_022299937.1"/>
</dbReference>
<dbReference type="SUPFAM" id="SSF53697">
    <property type="entry name" value="SIS domain"/>
    <property type="match status" value="1"/>
</dbReference>
<dbReference type="CDD" id="cd04604">
    <property type="entry name" value="CBS_pair_SIS_assoc"/>
    <property type="match status" value="1"/>
</dbReference>
<organism evidence="9 10">
    <name type="scientific">Momordica charantia</name>
    <name type="common">Bitter gourd</name>
    <name type="synonym">Balsam pear</name>
    <dbReference type="NCBI Taxonomy" id="3673"/>
    <lineage>
        <taxon>Eukaryota</taxon>
        <taxon>Viridiplantae</taxon>
        <taxon>Streptophyta</taxon>
        <taxon>Embryophyta</taxon>
        <taxon>Tracheophyta</taxon>
        <taxon>Spermatophyta</taxon>
        <taxon>Magnoliopsida</taxon>
        <taxon>eudicotyledons</taxon>
        <taxon>Gunneridae</taxon>
        <taxon>Pentapetalae</taxon>
        <taxon>rosids</taxon>
        <taxon>fabids</taxon>
        <taxon>Cucurbitales</taxon>
        <taxon>Cucurbitaceae</taxon>
        <taxon>Momordiceae</taxon>
        <taxon>Momordica</taxon>
    </lineage>
</organism>
<dbReference type="PROSITE" id="PS51464">
    <property type="entry name" value="SIS"/>
    <property type="match status" value="1"/>
</dbReference>
<evidence type="ECO:0000259" key="7">
    <source>
        <dbReference type="PROSITE" id="PS51371"/>
    </source>
</evidence>
<dbReference type="KEGG" id="mcha:111022716"/>
<dbReference type="PANTHER" id="PTHR47476:SF2">
    <property type="entry name" value="ARABINOSE 5-PHOSPHATE ISOMERASE-RELATED"/>
    <property type="match status" value="1"/>
</dbReference>
<dbReference type="InterPro" id="IPR046342">
    <property type="entry name" value="CBS_dom_sf"/>
</dbReference>